<dbReference type="NCBIfam" id="NF011080">
    <property type="entry name" value="PRK14508.1-3"/>
    <property type="match status" value="1"/>
</dbReference>
<evidence type="ECO:0000256" key="3">
    <source>
        <dbReference type="ARBA" id="ARBA00012560"/>
    </source>
</evidence>
<dbReference type="EMBL" id="FRFE01000020">
    <property type="protein sequence ID" value="SHO50661.1"/>
    <property type="molecule type" value="Genomic_DNA"/>
</dbReference>
<proteinExistence type="inferred from homology"/>
<comment type="catalytic activity">
    <reaction evidence="1 10">
        <text>Transfers a segment of a (1-&gt;4)-alpha-D-glucan to a new position in an acceptor, which may be glucose or a (1-&gt;4)-alpha-D-glucan.</text>
        <dbReference type="EC" id="2.4.1.25"/>
    </reaction>
</comment>
<evidence type="ECO:0000256" key="1">
    <source>
        <dbReference type="ARBA" id="ARBA00000439"/>
    </source>
</evidence>
<name>A0A1M7YDI7_9BACT</name>
<dbReference type="Proteomes" id="UP000184603">
    <property type="component" value="Unassembled WGS sequence"/>
</dbReference>
<evidence type="ECO:0000256" key="2">
    <source>
        <dbReference type="ARBA" id="ARBA00005684"/>
    </source>
</evidence>
<sequence>MKSTLTARRRSGILAHISSLPSPYGIGDIGTASHSFLDFLSESGQSCWQFLPLNPTCDLFDNSPYMSNSAFAGSPLLISPDLLFTEGLISRQSLEAHPSFSPYTTDFQNVRSFKSRLLDEAFRNFNPKIDEGFKNFRASTPWLDDYALFMSLKEHFGDKGWFDWPRDIATRQKKALSNYTRLCAERINYYIFEQYIFYSQWSILHSLAKEKEILLFGDIPIYVGLDSADVWAHQKIFTLDPTTCQPTHVSGVPPDYFSATGQRWGNPLYRWDHDSPLIQDELVAWWVTRFGAIFKLVDVARIDHFRGFESYWAIPAENETAVDGKWLQGPGTKFFEAVFDRLGELEIVAEDLGIITSKVLELRDALDFPGMKVLQFAFDGNPANSFLPHNFETPNCVVYTGTHDNDTTVGWYLSNQIDDQVRDRLKRTANRQIHDNSGIHDDLIHLALASTAKLAVIPLQDVLGFGNDCRMNIPGVAHGNWRWRCAPEFLTGEIRQRLNQRTELFSRHSSQFSPCPGSVKENMEETFLPLEPTKD</sequence>
<dbReference type="STRING" id="1121416.SAMN02745220_03572"/>
<keyword evidence="6 10" id="KW-0808">Transferase</keyword>
<dbReference type="GO" id="GO:0005975">
    <property type="term" value="P:carbohydrate metabolic process"/>
    <property type="evidence" value="ECO:0007669"/>
    <property type="project" value="InterPro"/>
</dbReference>
<evidence type="ECO:0000256" key="5">
    <source>
        <dbReference type="ARBA" id="ARBA00022676"/>
    </source>
</evidence>
<gene>
    <name evidence="11" type="ORF">SAMN02745220_03572</name>
</gene>
<evidence type="ECO:0000256" key="10">
    <source>
        <dbReference type="RuleBase" id="RU361207"/>
    </source>
</evidence>
<evidence type="ECO:0000256" key="7">
    <source>
        <dbReference type="ARBA" id="ARBA00023277"/>
    </source>
</evidence>
<keyword evidence="7 10" id="KW-0119">Carbohydrate metabolism</keyword>
<dbReference type="Gene3D" id="3.20.20.80">
    <property type="entry name" value="Glycosidases"/>
    <property type="match status" value="1"/>
</dbReference>
<evidence type="ECO:0000313" key="11">
    <source>
        <dbReference type="EMBL" id="SHO50661.1"/>
    </source>
</evidence>
<comment type="similarity">
    <text evidence="2 10">Belongs to the disproportionating enzyme family.</text>
</comment>
<dbReference type="OrthoDB" id="9761577at2"/>
<dbReference type="InterPro" id="IPR017853">
    <property type="entry name" value="GH"/>
</dbReference>
<dbReference type="PANTHER" id="PTHR32438">
    <property type="entry name" value="4-ALPHA-GLUCANOTRANSFERASE DPE1, CHLOROPLASTIC/AMYLOPLASTIC"/>
    <property type="match status" value="1"/>
</dbReference>
<dbReference type="SUPFAM" id="SSF51445">
    <property type="entry name" value="(Trans)glycosidases"/>
    <property type="match status" value="1"/>
</dbReference>
<evidence type="ECO:0000256" key="6">
    <source>
        <dbReference type="ARBA" id="ARBA00022679"/>
    </source>
</evidence>
<dbReference type="NCBIfam" id="TIGR00217">
    <property type="entry name" value="malQ"/>
    <property type="match status" value="1"/>
</dbReference>
<accession>A0A1M7YDI7</accession>
<dbReference type="AlphaFoldDB" id="A0A1M7YDI7"/>
<dbReference type="Pfam" id="PF02446">
    <property type="entry name" value="Glyco_hydro_77"/>
    <property type="match status" value="1"/>
</dbReference>
<dbReference type="EC" id="2.4.1.25" evidence="3 10"/>
<organism evidence="11 12">
    <name type="scientific">Desulfopila aestuarii DSM 18488</name>
    <dbReference type="NCBI Taxonomy" id="1121416"/>
    <lineage>
        <taxon>Bacteria</taxon>
        <taxon>Pseudomonadati</taxon>
        <taxon>Thermodesulfobacteriota</taxon>
        <taxon>Desulfobulbia</taxon>
        <taxon>Desulfobulbales</taxon>
        <taxon>Desulfocapsaceae</taxon>
        <taxon>Desulfopila</taxon>
    </lineage>
</organism>
<dbReference type="InterPro" id="IPR003385">
    <property type="entry name" value="Glyco_hydro_77"/>
</dbReference>
<keyword evidence="5 10" id="KW-0328">Glycosyltransferase</keyword>
<evidence type="ECO:0000256" key="4">
    <source>
        <dbReference type="ARBA" id="ARBA00020295"/>
    </source>
</evidence>
<keyword evidence="12" id="KW-1185">Reference proteome</keyword>
<protein>
    <recommendedName>
        <fullName evidence="4 10">4-alpha-glucanotransferase</fullName>
        <ecNumber evidence="3 10">2.4.1.25</ecNumber>
    </recommendedName>
    <alternativeName>
        <fullName evidence="8 10">Amylomaltase</fullName>
    </alternativeName>
    <alternativeName>
        <fullName evidence="9 10">Disproportionating enzyme</fullName>
    </alternativeName>
</protein>
<reference evidence="11 12" key="1">
    <citation type="submission" date="2016-12" db="EMBL/GenBank/DDBJ databases">
        <authorList>
            <person name="Song W.-J."/>
            <person name="Kurnit D.M."/>
        </authorList>
    </citation>
    <scope>NUCLEOTIDE SEQUENCE [LARGE SCALE GENOMIC DNA]</scope>
    <source>
        <strain evidence="11 12">DSM 18488</strain>
    </source>
</reference>
<dbReference type="PANTHER" id="PTHR32438:SF5">
    <property type="entry name" value="4-ALPHA-GLUCANOTRANSFERASE DPE1, CHLOROPLASTIC_AMYLOPLASTIC"/>
    <property type="match status" value="1"/>
</dbReference>
<evidence type="ECO:0000256" key="8">
    <source>
        <dbReference type="ARBA" id="ARBA00031423"/>
    </source>
</evidence>
<dbReference type="GO" id="GO:0004134">
    <property type="term" value="F:4-alpha-glucanotransferase activity"/>
    <property type="evidence" value="ECO:0007669"/>
    <property type="project" value="UniProtKB-EC"/>
</dbReference>
<dbReference type="RefSeq" id="WP_073615031.1">
    <property type="nucleotide sequence ID" value="NZ_FRFE01000020.1"/>
</dbReference>
<evidence type="ECO:0000313" key="12">
    <source>
        <dbReference type="Proteomes" id="UP000184603"/>
    </source>
</evidence>
<evidence type="ECO:0000256" key="9">
    <source>
        <dbReference type="ARBA" id="ARBA00031501"/>
    </source>
</evidence>